<dbReference type="Pfam" id="PF01966">
    <property type="entry name" value="HD"/>
    <property type="match status" value="1"/>
</dbReference>
<gene>
    <name evidence="2" type="ORF">NBG4_690006</name>
</gene>
<name>A0A2U3QJZ9_9BACT</name>
<dbReference type="Proteomes" id="UP000245125">
    <property type="component" value="Unassembled WGS sequence"/>
</dbReference>
<dbReference type="NCBIfam" id="TIGR00277">
    <property type="entry name" value="HDIG"/>
    <property type="match status" value="1"/>
</dbReference>
<dbReference type="InterPro" id="IPR006674">
    <property type="entry name" value="HD_domain"/>
</dbReference>
<evidence type="ECO:0000313" key="2">
    <source>
        <dbReference type="EMBL" id="SPQ01728.1"/>
    </source>
</evidence>
<dbReference type="GO" id="GO:0016787">
    <property type="term" value="F:hydrolase activity"/>
    <property type="evidence" value="ECO:0007669"/>
    <property type="project" value="UniProtKB-KW"/>
</dbReference>
<evidence type="ECO:0000313" key="3">
    <source>
        <dbReference type="Proteomes" id="UP000245125"/>
    </source>
</evidence>
<accession>A0A2U3QJZ9</accession>
<dbReference type="SUPFAM" id="SSF109604">
    <property type="entry name" value="HD-domain/PDEase-like"/>
    <property type="match status" value="1"/>
</dbReference>
<reference evidence="3" key="1">
    <citation type="submission" date="2018-03" db="EMBL/GenBank/DDBJ databases">
        <authorList>
            <person name="Zecchin S."/>
        </authorList>
    </citation>
    <scope>NUCLEOTIDE SEQUENCE [LARGE SCALE GENOMIC DNA]</scope>
</reference>
<sequence>MKRIDPIAIISKYYETGSTAYMILVEHSGAVAQKSIEVARRISYGRPDIEFVEEAAMLHDIGIFMTNVPDIGCHGDKPYICHGYIGRELLEKEGLPKHALVCERHVGVGITVEDIDRAGLPLPRRDMLPLTIEEKIICYADKFFSKRPDSLSKENLLEEVRNHIARYGRDKLKSFDRMSVLFNM</sequence>
<proteinExistence type="predicted"/>
<feature type="domain" description="HD" evidence="1">
    <location>
        <begin position="25"/>
        <end position="143"/>
    </location>
</feature>
<dbReference type="PANTHER" id="PTHR35795">
    <property type="entry name" value="SLR1885 PROTEIN"/>
    <property type="match status" value="1"/>
</dbReference>
<organism evidence="2 3">
    <name type="scientific">Candidatus Sulfobium mesophilum</name>
    <dbReference type="NCBI Taxonomy" id="2016548"/>
    <lineage>
        <taxon>Bacteria</taxon>
        <taxon>Pseudomonadati</taxon>
        <taxon>Nitrospirota</taxon>
        <taxon>Nitrospiria</taxon>
        <taxon>Nitrospirales</taxon>
        <taxon>Nitrospiraceae</taxon>
        <taxon>Candidatus Sulfobium</taxon>
    </lineage>
</organism>
<protein>
    <submittedName>
        <fullName evidence="2">Metal dependent phophohydrolase</fullName>
    </submittedName>
</protein>
<dbReference type="AlphaFoldDB" id="A0A2U3QJZ9"/>
<dbReference type="Gene3D" id="1.10.3210.10">
    <property type="entry name" value="Hypothetical protein af1432"/>
    <property type="match status" value="1"/>
</dbReference>
<keyword evidence="2" id="KW-0378">Hydrolase</keyword>
<keyword evidence="3" id="KW-1185">Reference proteome</keyword>
<dbReference type="InterPro" id="IPR003607">
    <property type="entry name" value="HD/PDEase_dom"/>
</dbReference>
<dbReference type="InterPro" id="IPR006675">
    <property type="entry name" value="HDIG_dom"/>
</dbReference>
<dbReference type="InterPro" id="IPR051094">
    <property type="entry name" value="Diverse_Catalytic_Enzymes"/>
</dbReference>
<dbReference type="EMBL" id="OUUY01000118">
    <property type="protein sequence ID" value="SPQ01728.1"/>
    <property type="molecule type" value="Genomic_DNA"/>
</dbReference>
<dbReference type="PANTHER" id="PTHR35795:SF1">
    <property type="entry name" value="BIS(5'-NUCLEOSYL)-TETRAPHOSPHATASE, SYMMETRICAL"/>
    <property type="match status" value="1"/>
</dbReference>
<dbReference type="CDD" id="cd00077">
    <property type="entry name" value="HDc"/>
    <property type="match status" value="1"/>
</dbReference>
<evidence type="ECO:0000259" key="1">
    <source>
        <dbReference type="Pfam" id="PF01966"/>
    </source>
</evidence>